<feature type="region of interest" description="Disordered" evidence="1">
    <location>
        <begin position="25"/>
        <end position="199"/>
    </location>
</feature>
<reference evidence="2" key="2">
    <citation type="submission" date="2023-06" db="EMBL/GenBank/DDBJ databases">
        <authorList>
            <consortium name="Lawrence Berkeley National Laboratory"/>
            <person name="Haridas S."/>
            <person name="Hensen N."/>
            <person name="Bonometti L."/>
            <person name="Westerberg I."/>
            <person name="Brannstrom I.O."/>
            <person name="Guillou S."/>
            <person name="Cros-Aarteil S."/>
            <person name="Calhoun S."/>
            <person name="Kuo A."/>
            <person name="Mondo S."/>
            <person name="Pangilinan J."/>
            <person name="Riley R."/>
            <person name="Labutti K."/>
            <person name="Andreopoulos B."/>
            <person name="Lipzen A."/>
            <person name="Chen C."/>
            <person name="Yanf M."/>
            <person name="Daum C."/>
            <person name="Ng V."/>
            <person name="Clum A."/>
            <person name="Steindorff A."/>
            <person name="Ohm R."/>
            <person name="Martin F."/>
            <person name="Silar P."/>
            <person name="Natvig D."/>
            <person name="Lalanne C."/>
            <person name="Gautier V."/>
            <person name="Ament-Velasquez S.L."/>
            <person name="Kruys A."/>
            <person name="Hutchinson M.I."/>
            <person name="Powell A.J."/>
            <person name="Barry K."/>
            <person name="Miller A.N."/>
            <person name="Grigoriev I.V."/>
            <person name="Debuchy R."/>
            <person name="Gladieux P."/>
            <person name="Thoren M.H."/>
            <person name="Johannesson H."/>
        </authorList>
    </citation>
    <scope>NUCLEOTIDE SEQUENCE</scope>
    <source>
        <strain evidence="2">CBS 955.72</strain>
    </source>
</reference>
<proteinExistence type="predicted"/>
<dbReference type="EMBL" id="JAUIQD010000002">
    <property type="protein sequence ID" value="KAK3359720.1"/>
    <property type="molecule type" value="Genomic_DNA"/>
</dbReference>
<evidence type="ECO:0000256" key="1">
    <source>
        <dbReference type="SAM" id="MobiDB-lite"/>
    </source>
</evidence>
<keyword evidence="3" id="KW-1185">Reference proteome</keyword>
<organism evidence="2 3">
    <name type="scientific">Lasiosphaeria hispida</name>
    <dbReference type="NCBI Taxonomy" id="260671"/>
    <lineage>
        <taxon>Eukaryota</taxon>
        <taxon>Fungi</taxon>
        <taxon>Dikarya</taxon>
        <taxon>Ascomycota</taxon>
        <taxon>Pezizomycotina</taxon>
        <taxon>Sordariomycetes</taxon>
        <taxon>Sordariomycetidae</taxon>
        <taxon>Sordariales</taxon>
        <taxon>Lasiosphaeriaceae</taxon>
        <taxon>Lasiosphaeria</taxon>
    </lineage>
</organism>
<accession>A0AAJ0MHX9</accession>
<reference evidence="2" key="1">
    <citation type="journal article" date="2023" name="Mol. Phylogenet. Evol.">
        <title>Genome-scale phylogeny and comparative genomics of the fungal order Sordariales.</title>
        <authorList>
            <person name="Hensen N."/>
            <person name="Bonometti L."/>
            <person name="Westerberg I."/>
            <person name="Brannstrom I.O."/>
            <person name="Guillou S."/>
            <person name="Cros-Aarteil S."/>
            <person name="Calhoun S."/>
            <person name="Haridas S."/>
            <person name="Kuo A."/>
            <person name="Mondo S."/>
            <person name="Pangilinan J."/>
            <person name="Riley R."/>
            <person name="LaButti K."/>
            <person name="Andreopoulos B."/>
            <person name="Lipzen A."/>
            <person name="Chen C."/>
            <person name="Yan M."/>
            <person name="Daum C."/>
            <person name="Ng V."/>
            <person name="Clum A."/>
            <person name="Steindorff A."/>
            <person name="Ohm R.A."/>
            <person name="Martin F."/>
            <person name="Silar P."/>
            <person name="Natvig D.O."/>
            <person name="Lalanne C."/>
            <person name="Gautier V."/>
            <person name="Ament-Velasquez S.L."/>
            <person name="Kruys A."/>
            <person name="Hutchinson M.I."/>
            <person name="Powell A.J."/>
            <person name="Barry K."/>
            <person name="Miller A.N."/>
            <person name="Grigoriev I.V."/>
            <person name="Debuchy R."/>
            <person name="Gladieux P."/>
            <person name="Hiltunen Thoren M."/>
            <person name="Johannesson H."/>
        </authorList>
    </citation>
    <scope>NUCLEOTIDE SEQUENCE</scope>
    <source>
        <strain evidence="2">CBS 955.72</strain>
    </source>
</reference>
<sequence length="254" mass="28485">MHRRGICLPCAQVLAKTDTVRCSQCGKDRGSGSILSRRPNEVQQRKREVSPPGRAAAAGTPASPTSPRSPPRPPPLLRERRYLKSPRESHHQVQHRRTSSQTQHPHIRDSIEQQLARHATPPRGMSPDPGAIPLPLSPTKTPPSKKDDEGRRERKVSQESIAEAIQNAARRDGYEPSNKPPKAVPTEIVRDAEPSRDRNLETGGLLSRFHRWQLPEQRVKVEGQFDQDGEVADVLVDIYDDYADKEGEYFTNSL</sequence>
<feature type="compositionally biased region" description="Basic and acidic residues" evidence="1">
    <location>
        <begin position="144"/>
        <end position="157"/>
    </location>
</feature>
<comment type="caution">
    <text evidence="2">The sequence shown here is derived from an EMBL/GenBank/DDBJ whole genome shotgun (WGS) entry which is preliminary data.</text>
</comment>
<feature type="compositionally biased region" description="Basic and acidic residues" evidence="1">
    <location>
        <begin position="188"/>
        <end position="199"/>
    </location>
</feature>
<evidence type="ECO:0000313" key="2">
    <source>
        <dbReference type="EMBL" id="KAK3359720.1"/>
    </source>
</evidence>
<name>A0AAJ0MHX9_9PEZI</name>
<feature type="compositionally biased region" description="Low complexity" evidence="1">
    <location>
        <begin position="50"/>
        <end position="66"/>
    </location>
</feature>
<evidence type="ECO:0000313" key="3">
    <source>
        <dbReference type="Proteomes" id="UP001275084"/>
    </source>
</evidence>
<dbReference type="Proteomes" id="UP001275084">
    <property type="component" value="Unassembled WGS sequence"/>
</dbReference>
<feature type="compositionally biased region" description="Basic and acidic residues" evidence="1">
    <location>
        <begin position="38"/>
        <end position="49"/>
    </location>
</feature>
<feature type="compositionally biased region" description="Pro residues" evidence="1">
    <location>
        <begin position="67"/>
        <end position="76"/>
    </location>
</feature>
<protein>
    <submittedName>
        <fullName evidence="2">Uncharacterized protein</fullName>
    </submittedName>
</protein>
<gene>
    <name evidence="2" type="ORF">B0T25DRAFT_533704</name>
</gene>
<feature type="compositionally biased region" description="Basic and acidic residues" evidence="1">
    <location>
        <begin position="77"/>
        <end position="91"/>
    </location>
</feature>
<dbReference type="AlphaFoldDB" id="A0AAJ0MHX9"/>